<accession>A0ABP9UUE6</accession>
<dbReference type="InterPro" id="IPR000836">
    <property type="entry name" value="PRTase_dom"/>
</dbReference>
<evidence type="ECO:0000313" key="2">
    <source>
        <dbReference type="Proteomes" id="UP001476282"/>
    </source>
</evidence>
<protein>
    <recommendedName>
        <fullName evidence="3">Phosphoribosyltransferase</fullName>
    </recommendedName>
</protein>
<dbReference type="CDD" id="cd01427">
    <property type="entry name" value="HAD_like"/>
    <property type="match status" value="1"/>
</dbReference>
<dbReference type="EMBL" id="BAABRI010000019">
    <property type="protein sequence ID" value="GAA5484006.1"/>
    <property type="molecule type" value="Genomic_DNA"/>
</dbReference>
<keyword evidence="2" id="KW-1185">Reference proteome</keyword>
<dbReference type="CDD" id="cd06223">
    <property type="entry name" value="PRTases_typeI"/>
    <property type="match status" value="1"/>
</dbReference>
<gene>
    <name evidence="1" type="ORF">Hsar01_03244</name>
</gene>
<sequence length="419" mass="46916">MKRLKGVIFSLRDVMVMQGPLDQDIVGQLVKLFRYLKSREVEPVLVGNSRWVFTGKKETLFSDWLSEKVGFEIKTFVKGYGGMPAKQRSEGMRFVRDACGWEEHEAIYVGSTQDDVQAASNGSLMFLNAKWHADNSPYGFEFESPIDIARFVDCCCLSMGDWFWAYEDGDLRVYAIAPLAEYSRRYPHGAGYSTAAKQAVKLDYGDLPFWGRLMAARLYFSGLAGEANHVAPYPGHSVNSKKRLLNRSLQIIGGSMRASYLEDLIVRHTDAPKSQHLRTSGRSPNHDSQLSTIHLRRDPLRTGPQGRRYKTPPLKTEKTVLVFDDICTEGYSFEAARAFVEATGARAICVAWLKTPGPNHYQKAESFWPAVDKPYQPSSAGIATTKTLSNDGGVRNARAAEELSAAVSRYTNWQWPSGL</sequence>
<comment type="caution">
    <text evidence="1">The sequence shown here is derived from an EMBL/GenBank/DDBJ whole genome shotgun (WGS) entry which is preliminary data.</text>
</comment>
<name>A0ABP9UUE6_9BACT</name>
<organism evidence="1 2">
    <name type="scientific">Haloferula sargassicola</name>
    <dbReference type="NCBI Taxonomy" id="490096"/>
    <lineage>
        <taxon>Bacteria</taxon>
        <taxon>Pseudomonadati</taxon>
        <taxon>Verrucomicrobiota</taxon>
        <taxon>Verrucomicrobiia</taxon>
        <taxon>Verrucomicrobiales</taxon>
        <taxon>Verrucomicrobiaceae</taxon>
        <taxon>Haloferula</taxon>
    </lineage>
</organism>
<dbReference type="InterPro" id="IPR029057">
    <property type="entry name" value="PRTase-like"/>
</dbReference>
<dbReference type="Gene3D" id="3.40.50.2020">
    <property type="match status" value="1"/>
</dbReference>
<evidence type="ECO:0000313" key="1">
    <source>
        <dbReference type="EMBL" id="GAA5484006.1"/>
    </source>
</evidence>
<reference evidence="1 2" key="1">
    <citation type="submission" date="2024-02" db="EMBL/GenBank/DDBJ databases">
        <title>Haloferula sargassicola NBRC 104335.</title>
        <authorList>
            <person name="Ichikawa N."/>
            <person name="Katano-Makiyama Y."/>
            <person name="Hidaka K."/>
        </authorList>
    </citation>
    <scope>NUCLEOTIDE SEQUENCE [LARGE SCALE GENOMIC DNA]</scope>
    <source>
        <strain evidence="1 2">NBRC 104335</strain>
    </source>
</reference>
<dbReference type="RefSeq" id="WP_353568106.1">
    <property type="nucleotide sequence ID" value="NZ_BAABRI010000019.1"/>
</dbReference>
<dbReference type="SUPFAM" id="SSF53271">
    <property type="entry name" value="PRTase-like"/>
    <property type="match status" value="1"/>
</dbReference>
<proteinExistence type="predicted"/>
<dbReference type="Proteomes" id="UP001476282">
    <property type="component" value="Unassembled WGS sequence"/>
</dbReference>
<evidence type="ECO:0008006" key="3">
    <source>
        <dbReference type="Google" id="ProtNLM"/>
    </source>
</evidence>